<sequence>MELSSIFLGRFSFSDLVEFSENLFIYCARFMFTPFSSTGSVGNGNQIHFNSQSDGMSSGRIADRNYKQRLFGLFLCYSFYFLQPSQYVVPISVTSSQLDDFYEFLSSVLLPEENFEALYCFYRLLNANAFSIVPVLGNFNPLLQGTFHPTLLDKSSSESSGVELVQDFGLLFSLSNSEVLKQSESLHQRYLNMKTDCDLNLPNGTKMLSESPMDVMGRLLKESEEIYSRQCTLEEEGKGVIDRRNQIRQNAFLQSGKMRRDRRHRNARE</sequence>
<dbReference type="PANTHER" id="PTHR15131:SF3">
    <property type="entry name" value="SNRNA-ACTIVATING PROTEIN COMPLEX SUBUNIT 1"/>
    <property type="match status" value="1"/>
</dbReference>
<dbReference type="EMBL" id="JBICBT010000258">
    <property type="protein sequence ID" value="KAL3118995.1"/>
    <property type="molecule type" value="Genomic_DNA"/>
</dbReference>
<organism evidence="1 2">
    <name type="scientific">Heterodera trifolii</name>
    <dbReference type="NCBI Taxonomy" id="157864"/>
    <lineage>
        <taxon>Eukaryota</taxon>
        <taxon>Metazoa</taxon>
        <taxon>Ecdysozoa</taxon>
        <taxon>Nematoda</taxon>
        <taxon>Chromadorea</taxon>
        <taxon>Rhabditida</taxon>
        <taxon>Tylenchina</taxon>
        <taxon>Tylenchomorpha</taxon>
        <taxon>Tylenchoidea</taxon>
        <taxon>Heteroderidae</taxon>
        <taxon>Heteroderinae</taxon>
        <taxon>Heterodera</taxon>
    </lineage>
</organism>
<evidence type="ECO:0000313" key="1">
    <source>
        <dbReference type="EMBL" id="KAL3118995.1"/>
    </source>
</evidence>
<gene>
    <name evidence="1" type="ORF">niasHT_003778</name>
</gene>
<dbReference type="Proteomes" id="UP001620626">
    <property type="component" value="Unassembled WGS sequence"/>
</dbReference>
<keyword evidence="2" id="KW-1185">Reference proteome</keyword>
<protein>
    <submittedName>
        <fullName evidence="1">Uncharacterized protein</fullName>
    </submittedName>
</protein>
<dbReference type="AlphaFoldDB" id="A0ABD2LUS4"/>
<reference evidence="1 2" key="1">
    <citation type="submission" date="2024-10" db="EMBL/GenBank/DDBJ databases">
        <authorList>
            <person name="Kim D."/>
        </authorList>
    </citation>
    <scope>NUCLEOTIDE SEQUENCE [LARGE SCALE GENOMIC DNA]</scope>
    <source>
        <strain evidence="1">BH-2024</strain>
    </source>
</reference>
<dbReference type="InterPro" id="IPR019188">
    <property type="entry name" value="SNAPC1"/>
</dbReference>
<proteinExistence type="predicted"/>
<dbReference type="Pfam" id="PF09808">
    <property type="entry name" value="SNAPC1"/>
    <property type="match status" value="1"/>
</dbReference>
<accession>A0ABD2LUS4</accession>
<comment type="caution">
    <text evidence="1">The sequence shown here is derived from an EMBL/GenBank/DDBJ whole genome shotgun (WGS) entry which is preliminary data.</text>
</comment>
<dbReference type="PANTHER" id="PTHR15131">
    <property type="entry name" value="SMALL NUCLEAR RNA ACTIVATING COMPLEX, POLYPEPTIDE 1"/>
    <property type="match status" value="1"/>
</dbReference>
<name>A0ABD2LUS4_9BILA</name>
<evidence type="ECO:0000313" key="2">
    <source>
        <dbReference type="Proteomes" id="UP001620626"/>
    </source>
</evidence>